<dbReference type="Gene3D" id="2.40.50.140">
    <property type="entry name" value="Nucleic acid-binding proteins"/>
    <property type="match status" value="1"/>
</dbReference>
<reference evidence="1 2" key="1">
    <citation type="submission" date="2023-10" db="EMBL/GenBank/DDBJ databases">
        <title>Genome-Wide Identification Analysis in wild type Solanum Pinnatisectum Reveals Some Genes Defensing Phytophthora Infestans.</title>
        <authorList>
            <person name="Sun C."/>
        </authorList>
    </citation>
    <scope>NUCLEOTIDE SEQUENCE [LARGE SCALE GENOMIC DNA]</scope>
    <source>
        <strain evidence="1">LQN</strain>
        <tissue evidence="1">Leaf</tissue>
    </source>
</reference>
<dbReference type="AlphaFoldDB" id="A0AAV9LP98"/>
<dbReference type="Proteomes" id="UP001311915">
    <property type="component" value="Unassembled WGS sequence"/>
</dbReference>
<name>A0AAV9LP98_9SOLN</name>
<dbReference type="PANTHER" id="PTHR47910">
    <property type="entry name" value="RIBULOSE BISPHOSPHATE CARBOXYLASE LARGE CHAIN, CATALYTIC DOMAIN-CONTAINING PROTEIN"/>
    <property type="match status" value="1"/>
</dbReference>
<organism evidence="1 2">
    <name type="scientific">Solanum pinnatisectum</name>
    <name type="common">tansyleaf nightshade</name>
    <dbReference type="NCBI Taxonomy" id="50273"/>
    <lineage>
        <taxon>Eukaryota</taxon>
        <taxon>Viridiplantae</taxon>
        <taxon>Streptophyta</taxon>
        <taxon>Embryophyta</taxon>
        <taxon>Tracheophyta</taxon>
        <taxon>Spermatophyta</taxon>
        <taxon>Magnoliopsida</taxon>
        <taxon>eudicotyledons</taxon>
        <taxon>Gunneridae</taxon>
        <taxon>Pentapetalae</taxon>
        <taxon>asterids</taxon>
        <taxon>lamiids</taxon>
        <taxon>Solanales</taxon>
        <taxon>Solanaceae</taxon>
        <taxon>Solanoideae</taxon>
        <taxon>Solaneae</taxon>
        <taxon>Solanum</taxon>
    </lineage>
</organism>
<proteinExistence type="predicted"/>
<gene>
    <name evidence="1" type="ORF">R3W88_031999</name>
</gene>
<evidence type="ECO:0000313" key="2">
    <source>
        <dbReference type="Proteomes" id="UP001311915"/>
    </source>
</evidence>
<dbReference type="EMBL" id="JAWPEI010000005">
    <property type="protein sequence ID" value="KAK4727082.1"/>
    <property type="molecule type" value="Genomic_DNA"/>
</dbReference>
<protein>
    <submittedName>
        <fullName evidence="1">Uncharacterized protein</fullName>
    </submittedName>
</protein>
<comment type="caution">
    <text evidence="1">The sequence shown here is derived from an EMBL/GenBank/DDBJ whole genome shotgun (WGS) entry which is preliminary data.</text>
</comment>
<dbReference type="InterPro" id="IPR012340">
    <property type="entry name" value="NA-bd_OB-fold"/>
</dbReference>
<keyword evidence="2" id="KW-1185">Reference proteome</keyword>
<dbReference type="PANTHER" id="PTHR47910:SF2">
    <property type="entry name" value="RIBULOSE BISPHOSPHATE CARBOXYLASE LARGE CHAIN, CATALYTIC DOMAIN-CONTAINING PROTEIN"/>
    <property type="match status" value="1"/>
</dbReference>
<evidence type="ECO:0000313" key="1">
    <source>
        <dbReference type="EMBL" id="KAK4727082.1"/>
    </source>
</evidence>
<sequence>MAPRLNIEGITTNTPDWTCKVQIVDMSQDGLSLERKIRFQNLILEDEEFSNFKQQIREVVYGDDIDYYAEKLMLLDIYLIITVRVKVSLPSYEKIKHKFYWVLDKESLIEHIKPNNEPKKPLLPPTKLHTTTFVSIAQMTPGPNAEISISFIPTIG</sequence>
<accession>A0AAV9LP98</accession>